<dbReference type="OrthoDB" id="9810614at2"/>
<evidence type="ECO:0000256" key="3">
    <source>
        <dbReference type="ARBA" id="ARBA00023136"/>
    </source>
</evidence>
<keyword evidence="7" id="KW-1185">Reference proteome</keyword>
<organism evidence="6 7">
    <name type="scientific">Phreatobacter oligotrophus</name>
    <dbReference type="NCBI Taxonomy" id="1122261"/>
    <lineage>
        <taxon>Bacteria</taxon>
        <taxon>Pseudomonadati</taxon>
        <taxon>Pseudomonadota</taxon>
        <taxon>Alphaproteobacteria</taxon>
        <taxon>Hyphomicrobiales</taxon>
        <taxon>Phreatobacteraceae</taxon>
        <taxon>Phreatobacter</taxon>
    </lineage>
</organism>
<dbReference type="Pfam" id="PF07690">
    <property type="entry name" value="MFS_1"/>
    <property type="match status" value="1"/>
</dbReference>
<dbReference type="InterPro" id="IPR047200">
    <property type="entry name" value="MFS_YcaD-like"/>
</dbReference>
<accession>A0A2T4Z610</accession>
<evidence type="ECO:0000256" key="2">
    <source>
        <dbReference type="ARBA" id="ARBA00022989"/>
    </source>
</evidence>
<evidence type="ECO:0000259" key="5">
    <source>
        <dbReference type="PROSITE" id="PS50850"/>
    </source>
</evidence>
<evidence type="ECO:0000256" key="4">
    <source>
        <dbReference type="SAM" id="Phobius"/>
    </source>
</evidence>
<feature type="transmembrane region" description="Helical" evidence="4">
    <location>
        <begin position="299"/>
        <end position="323"/>
    </location>
</feature>
<evidence type="ECO:0000313" key="6">
    <source>
        <dbReference type="EMBL" id="PTM57329.1"/>
    </source>
</evidence>
<dbReference type="PROSITE" id="PS50850">
    <property type="entry name" value="MFS"/>
    <property type="match status" value="1"/>
</dbReference>
<feature type="domain" description="Major facilitator superfamily (MFS) profile" evidence="5">
    <location>
        <begin position="1"/>
        <end position="389"/>
    </location>
</feature>
<comment type="caution">
    <text evidence="6">The sequence shown here is derived from an EMBL/GenBank/DDBJ whole genome shotgun (WGS) entry which is preliminary data.</text>
</comment>
<feature type="transmembrane region" description="Helical" evidence="4">
    <location>
        <begin position="275"/>
        <end position="293"/>
    </location>
</feature>
<feature type="transmembrane region" description="Helical" evidence="4">
    <location>
        <begin position="52"/>
        <end position="72"/>
    </location>
</feature>
<feature type="transmembrane region" description="Helical" evidence="4">
    <location>
        <begin position="169"/>
        <end position="190"/>
    </location>
</feature>
<dbReference type="EMBL" id="PZZL01000004">
    <property type="protein sequence ID" value="PTM57329.1"/>
    <property type="molecule type" value="Genomic_DNA"/>
</dbReference>
<feature type="transmembrane region" description="Helical" evidence="4">
    <location>
        <begin position="141"/>
        <end position="163"/>
    </location>
</feature>
<keyword evidence="3 4" id="KW-0472">Membrane</keyword>
<keyword evidence="1 4" id="KW-0812">Transmembrane</keyword>
<reference evidence="6 7" key="1">
    <citation type="submission" date="2018-04" db="EMBL/GenBank/DDBJ databases">
        <title>Genomic Encyclopedia of Archaeal and Bacterial Type Strains, Phase II (KMG-II): from individual species to whole genera.</title>
        <authorList>
            <person name="Goeker M."/>
        </authorList>
    </citation>
    <scope>NUCLEOTIDE SEQUENCE [LARGE SCALE GENOMIC DNA]</scope>
    <source>
        <strain evidence="6 7">DSM 25521</strain>
    </source>
</reference>
<feature type="transmembrane region" description="Helical" evidence="4">
    <location>
        <begin position="244"/>
        <end position="268"/>
    </location>
</feature>
<feature type="transmembrane region" description="Helical" evidence="4">
    <location>
        <begin position="79"/>
        <end position="99"/>
    </location>
</feature>
<dbReference type="SUPFAM" id="SSF103473">
    <property type="entry name" value="MFS general substrate transporter"/>
    <property type="match status" value="1"/>
</dbReference>
<dbReference type="InterPro" id="IPR020846">
    <property type="entry name" value="MFS_dom"/>
</dbReference>
<proteinExistence type="predicted"/>
<gene>
    <name evidence="6" type="ORF">C8P69_104380</name>
</gene>
<dbReference type="GO" id="GO:0022857">
    <property type="term" value="F:transmembrane transporter activity"/>
    <property type="evidence" value="ECO:0007669"/>
    <property type="project" value="InterPro"/>
</dbReference>
<evidence type="ECO:0000313" key="7">
    <source>
        <dbReference type="Proteomes" id="UP000241808"/>
    </source>
</evidence>
<dbReference type="InterPro" id="IPR011701">
    <property type="entry name" value="MFS"/>
</dbReference>
<dbReference type="AlphaFoldDB" id="A0A2T4Z610"/>
<dbReference type="PANTHER" id="PTHR23521">
    <property type="entry name" value="TRANSPORTER MFS SUPERFAMILY"/>
    <property type="match status" value="1"/>
</dbReference>
<name>A0A2T4Z610_9HYPH</name>
<feature type="transmembrane region" description="Helical" evidence="4">
    <location>
        <begin position="366"/>
        <end position="386"/>
    </location>
</feature>
<feature type="transmembrane region" description="Helical" evidence="4">
    <location>
        <begin position="335"/>
        <end position="354"/>
    </location>
</feature>
<feature type="transmembrane region" description="Helical" evidence="4">
    <location>
        <begin position="16"/>
        <end position="40"/>
    </location>
</feature>
<dbReference type="Gene3D" id="1.20.1250.20">
    <property type="entry name" value="MFS general substrate transporter like domains"/>
    <property type="match status" value="2"/>
</dbReference>
<sequence length="389" mass="39898">MSIAQPHADQFSRPQVLSLAAAISCVVTVGIGLSLSIPLLSFALDAKGASRTLIGLNTAMPGAATLVCAPFISGWARRFGMAQTLAAAILVAAVSLLAFNAVTPIWAWFPIRFALGAALTVLFVLSEYWINAAAPEKRRGLVLGVYATALSLGFALGPLVLGLLGTTGWAPYLAGAAILLLSGIPIAIAGGRAPPIEDKPSAGFLSFFWLVPSATLAALVFGAAETSSIALLPLYGTAIGLETSAAIGLVSAFVLGNVLFQIPMGIIADRTDRRLVLLFCGMSGVIGMGALTLCTLPPAGIYILLMILGGLVAGLYTVGLAHLGSRFRGADLAQANAAFVVFYSVGLIIGPPLGGAGMDLWPPHGLPATLAAMFLIYVAVVTARMARRG</sequence>
<keyword evidence="2 4" id="KW-1133">Transmembrane helix</keyword>
<dbReference type="Proteomes" id="UP000241808">
    <property type="component" value="Unassembled WGS sequence"/>
</dbReference>
<protein>
    <submittedName>
        <fullName evidence="6">Cyanate permease</fullName>
    </submittedName>
</protein>
<dbReference type="RefSeq" id="WP_108177250.1">
    <property type="nucleotide sequence ID" value="NZ_PZZL01000004.1"/>
</dbReference>
<feature type="transmembrane region" description="Helical" evidence="4">
    <location>
        <begin position="105"/>
        <end position="129"/>
    </location>
</feature>
<dbReference type="InterPro" id="IPR036259">
    <property type="entry name" value="MFS_trans_sf"/>
</dbReference>
<dbReference type="GO" id="GO:0005886">
    <property type="term" value="C:plasma membrane"/>
    <property type="evidence" value="ECO:0007669"/>
    <property type="project" value="TreeGrafter"/>
</dbReference>
<dbReference type="PANTHER" id="PTHR23521:SF3">
    <property type="entry name" value="MFS TRANSPORTER"/>
    <property type="match status" value="1"/>
</dbReference>
<feature type="transmembrane region" description="Helical" evidence="4">
    <location>
        <begin position="202"/>
        <end position="224"/>
    </location>
</feature>
<evidence type="ECO:0000256" key="1">
    <source>
        <dbReference type="ARBA" id="ARBA00022692"/>
    </source>
</evidence>
<dbReference type="CDD" id="cd17477">
    <property type="entry name" value="MFS_YcaD_like"/>
    <property type="match status" value="1"/>
</dbReference>